<comment type="caution">
    <text evidence="2">The sequence shown here is derived from an EMBL/GenBank/DDBJ whole genome shotgun (WGS) entry which is preliminary data.</text>
</comment>
<keyword evidence="3" id="KW-1185">Reference proteome</keyword>
<sequence length="114" mass="11020">MEFGGGAGGMQAAEQGVASFTFTSAPHAALFMKKVLCAVVTGYSEDTGGFRLSKGPCGGNKGPAPPTTGPGVGVMVERAPPPREPPPAVTVAASKVAGAGGAGGRCGWDTGTAA</sequence>
<dbReference type="Proteomes" id="UP000324222">
    <property type="component" value="Unassembled WGS sequence"/>
</dbReference>
<proteinExistence type="predicted"/>
<name>A0A5B7HPH8_PORTR</name>
<evidence type="ECO:0000313" key="3">
    <source>
        <dbReference type="Proteomes" id="UP000324222"/>
    </source>
</evidence>
<gene>
    <name evidence="2" type="ORF">E2C01_065882</name>
</gene>
<dbReference type="EMBL" id="VSRR010033173">
    <property type="protein sequence ID" value="MPC71599.1"/>
    <property type="molecule type" value="Genomic_DNA"/>
</dbReference>
<protein>
    <submittedName>
        <fullName evidence="2">Uncharacterized protein</fullName>
    </submittedName>
</protein>
<dbReference type="AlphaFoldDB" id="A0A5B7HPH8"/>
<reference evidence="2 3" key="1">
    <citation type="submission" date="2019-05" db="EMBL/GenBank/DDBJ databases">
        <title>Another draft genome of Portunus trituberculatus and its Hox gene families provides insights of decapod evolution.</title>
        <authorList>
            <person name="Jeong J.-H."/>
            <person name="Song I."/>
            <person name="Kim S."/>
            <person name="Choi T."/>
            <person name="Kim D."/>
            <person name="Ryu S."/>
            <person name="Kim W."/>
        </authorList>
    </citation>
    <scope>NUCLEOTIDE SEQUENCE [LARGE SCALE GENOMIC DNA]</scope>
    <source>
        <tissue evidence="2">Muscle</tissue>
    </source>
</reference>
<feature type="region of interest" description="Disordered" evidence="1">
    <location>
        <begin position="54"/>
        <end position="89"/>
    </location>
</feature>
<evidence type="ECO:0000256" key="1">
    <source>
        <dbReference type="SAM" id="MobiDB-lite"/>
    </source>
</evidence>
<evidence type="ECO:0000313" key="2">
    <source>
        <dbReference type="EMBL" id="MPC71599.1"/>
    </source>
</evidence>
<organism evidence="2 3">
    <name type="scientific">Portunus trituberculatus</name>
    <name type="common">Swimming crab</name>
    <name type="synonym">Neptunus trituberculatus</name>
    <dbReference type="NCBI Taxonomy" id="210409"/>
    <lineage>
        <taxon>Eukaryota</taxon>
        <taxon>Metazoa</taxon>
        <taxon>Ecdysozoa</taxon>
        <taxon>Arthropoda</taxon>
        <taxon>Crustacea</taxon>
        <taxon>Multicrustacea</taxon>
        <taxon>Malacostraca</taxon>
        <taxon>Eumalacostraca</taxon>
        <taxon>Eucarida</taxon>
        <taxon>Decapoda</taxon>
        <taxon>Pleocyemata</taxon>
        <taxon>Brachyura</taxon>
        <taxon>Eubrachyura</taxon>
        <taxon>Portunoidea</taxon>
        <taxon>Portunidae</taxon>
        <taxon>Portuninae</taxon>
        <taxon>Portunus</taxon>
    </lineage>
</organism>
<accession>A0A5B7HPH8</accession>